<feature type="compositionally biased region" description="Acidic residues" evidence="1">
    <location>
        <begin position="367"/>
        <end position="378"/>
    </location>
</feature>
<feature type="compositionally biased region" description="Acidic residues" evidence="1">
    <location>
        <begin position="85"/>
        <end position="101"/>
    </location>
</feature>
<dbReference type="AlphaFoldDB" id="A0A369JDL4"/>
<keyword evidence="3" id="KW-1185">Reference proteome</keyword>
<accession>A0A369JDL4</accession>
<dbReference type="Proteomes" id="UP000076154">
    <property type="component" value="Unassembled WGS sequence"/>
</dbReference>
<feature type="region of interest" description="Disordered" evidence="1">
    <location>
        <begin position="1"/>
        <end position="106"/>
    </location>
</feature>
<dbReference type="Pfam" id="PF20414">
    <property type="entry name" value="DUF6698"/>
    <property type="match status" value="1"/>
</dbReference>
<proteinExistence type="predicted"/>
<dbReference type="EMBL" id="LUEZ02000107">
    <property type="protein sequence ID" value="RDB17803.1"/>
    <property type="molecule type" value="Genomic_DNA"/>
</dbReference>
<feature type="compositionally biased region" description="Polar residues" evidence="1">
    <location>
        <begin position="62"/>
        <end position="73"/>
    </location>
</feature>
<dbReference type="OrthoDB" id="3160134at2759"/>
<feature type="region of interest" description="Disordered" evidence="1">
    <location>
        <begin position="367"/>
        <end position="404"/>
    </location>
</feature>
<comment type="caution">
    <text evidence="2">The sequence shown here is derived from an EMBL/GenBank/DDBJ whole genome shotgun (WGS) entry which is preliminary data.</text>
</comment>
<gene>
    <name evidence="2" type="ORF">Hypma_000675</name>
</gene>
<sequence length="404" mass="45201">MGRTSGKSSKKTRTSRPSKSRATAGNNPTSRRIRTGRSASPMYRQTSSSSPAPQTPSSNSSDPSQLTHQSLPSPTHRRSDTLLSDNEEDAGETPADDDLNPDDYHTNKGRIVARYRFMWKSFIPMMEEGISCTAEDDPESFPDHRQQLYDNYNDLVAFVPLLPDHLREAGPQGLMAMAKALDSGRSKARSTDIHSLKQNIHRWKKFQPSFDAMNCPSLGIQTALRDGTKKVKASDLPVFLWKDEYVNTRDFFDGFMRGEIVQKAFKHIFISPSTARDMQDGDGSRRRGNAAIHGLRNVTIHSLSYVSTLARFVLSDQQTFAAGDKTTPNRFPFRSFYNNLISVMRAMDEEDLEDLLIWTIFGGTSNSDDEVSDGDEDGTSILRQMKEQAARAKQAKQRSQSTAA</sequence>
<evidence type="ECO:0000256" key="1">
    <source>
        <dbReference type="SAM" id="MobiDB-lite"/>
    </source>
</evidence>
<feature type="compositionally biased region" description="Basic residues" evidence="1">
    <location>
        <begin position="8"/>
        <end position="19"/>
    </location>
</feature>
<dbReference type="InParanoid" id="A0A369JDL4"/>
<dbReference type="STRING" id="39966.A0A369JDL4"/>
<reference evidence="2" key="1">
    <citation type="submission" date="2018-04" db="EMBL/GenBank/DDBJ databases">
        <title>Whole genome sequencing of Hypsizygus marmoreus.</title>
        <authorList>
            <person name="Choi I.-G."/>
            <person name="Min B."/>
            <person name="Kim J.-G."/>
            <person name="Kim S."/>
            <person name="Oh Y.-L."/>
            <person name="Kong W.-S."/>
            <person name="Park H."/>
            <person name="Jeong J."/>
            <person name="Song E.-S."/>
        </authorList>
    </citation>
    <scope>NUCLEOTIDE SEQUENCE [LARGE SCALE GENOMIC DNA]</scope>
    <source>
        <strain evidence="2">51987-8</strain>
    </source>
</reference>
<name>A0A369JDL4_HYPMA</name>
<dbReference type="InterPro" id="IPR046521">
    <property type="entry name" value="DUF6698"/>
</dbReference>
<evidence type="ECO:0000313" key="2">
    <source>
        <dbReference type="EMBL" id="RDB17803.1"/>
    </source>
</evidence>
<organism evidence="2 3">
    <name type="scientific">Hypsizygus marmoreus</name>
    <name type="common">White beech mushroom</name>
    <name type="synonym">Agaricus marmoreus</name>
    <dbReference type="NCBI Taxonomy" id="39966"/>
    <lineage>
        <taxon>Eukaryota</taxon>
        <taxon>Fungi</taxon>
        <taxon>Dikarya</taxon>
        <taxon>Basidiomycota</taxon>
        <taxon>Agaricomycotina</taxon>
        <taxon>Agaricomycetes</taxon>
        <taxon>Agaricomycetidae</taxon>
        <taxon>Agaricales</taxon>
        <taxon>Tricholomatineae</taxon>
        <taxon>Lyophyllaceae</taxon>
        <taxon>Hypsizygus</taxon>
    </lineage>
</organism>
<protein>
    <submittedName>
        <fullName evidence="2">Uncharacterized protein</fullName>
    </submittedName>
</protein>
<feature type="compositionally biased region" description="Low complexity" evidence="1">
    <location>
        <begin position="47"/>
        <end position="61"/>
    </location>
</feature>
<evidence type="ECO:0000313" key="3">
    <source>
        <dbReference type="Proteomes" id="UP000076154"/>
    </source>
</evidence>